<organism evidence="2 3">
    <name type="scientific">Candidatus Proximibacter danicus</name>
    <dbReference type="NCBI Taxonomy" id="2954365"/>
    <lineage>
        <taxon>Bacteria</taxon>
        <taxon>Pseudomonadati</taxon>
        <taxon>Pseudomonadota</taxon>
        <taxon>Betaproteobacteria</taxon>
        <taxon>Candidatus Proximibacter</taxon>
    </lineage>
</organism>
<reference evidence="2" key="1">
    <citation type="submission" date="2020-10" db="EMBL/GenBank/DDBJ databases">
        <title>Connecting structure to function with the recovery of over 1000 high-quality activated sludge metagenome-assembled genomes encoding full-length rRNA genes using long-read sequencing.</title>
        <authorList>
            <person name="Singleton C.M."/>
            <person name="Petriglieri F."/>
            <person name="Kristensen J.M."/>
            <person name="Kirkegaard R.H."/>
            <person name="Michaelsen T.Y."/>
            <person name="Andersen M.H."/>
            <person name="Karst S.M."/>
            <person name="Dueholm M.S."/>
            <person name="Nielsen P.H."/>
            <person name="Albertsen M."/>
        </authorList>
    </citation>
    <scope>NUCLEOTIDE SEQUENCE</scope>
    <source>
        <strain evidence="2">Hirt_18-Q3-R61-65_BATAC.395</strain>
    </source>
</reference>
<name>A0A9D7K5T7_9PROT</name>
<protein>
    <submittedName>
        <fullName evidence="2">Uncharacterized protein</fullName>
    </submittedName>
</protein>
<feature type="compositionally biased region" description="Basic and acidic residues" evidence="1">
    <location>
        <begin position="1"/>
        <end position="13"/>
    </location>
</feature>
<gene>
    <name evidence="2" type="ORF">IPL58_12780</name>
</gene>
<dbReference type="Proteomes" id="UP000886689">
    <property type="component" value="Unassembled WGS sequence"/>
</dbReference>
<accession>A0A9D7K5T7</accession>
<dbReference type="AlphaFoldDB" id="A0A9D7K5T7"/>
<dbReference type="EMBL" id="JADJUC010000016">
    <property type="protein sequence ID" value="MBK8524871.1"/>
    <property type="molecule type" value="Genomic_DNA"/>
</dbReference>
<proteinExistence type="predicted"/>
<evidence type="ECO:0000256" key="1">
    <source>
        <dbReference type="SAM" id="MobiDB-lite"/>
    </source>
</evidence>
<evidence type="ECO:0000313" key="3">
    <source>
        <dbReference type="Proteomes" id="UP000886689"/>
    </source>
</evidence>
<evidence type="ECO:0000313" key="2">
    <source>
        <dbReference type="EMBL" id="MBK8524871.1"/>
    </source>
</evidence>
<feature type="region of interest" description="Disordered" evidence="1">
    <location>
        <begin position="1"/>
        <end position="24"/>
    </location>
</feature>
<comment type="caution">
    <text evidence="2">The sequence shown here is derived from an EMBL/GenBank/DDBJ whole genome shotgun (WGS) entry which is preliminary data.</text>
</comment>
<sequence length="53" mass="5445">MVERLEGGVEHHVGGFSADAGSASSASRVQRNLAAMLCDEHPAGGDDVLAPIR</sequence>
<feature type="compositionally biased region" description="Low complexity" evidence="1">
    <location>
        <begin position="14"/>
        <end position="24"/>
    </location>
</feature>